<evidence type="ECO:0000256" key="12">
    <source>
        <dbReference type="HAMAP-Rule" id="MF_00176"/>
    </source>
</evidence>
<dbReference type="UniPathway" id="UPA00906">
    <property type="reaction ID" value="UER00895"/>
</dbReference>
<dbReference type="PANTHER" id="PTHR43697">
    <property type="entry name" value="SERYL-TRNA SYNTHETASE"/>
    <property type="match status" value="1"/>
</dbReference>
<keyword evidence="5 12" id="KW-0436">Ligase</keyword>
<dbReference type="Pfam" id="PF02403">
    <property type="entry name" value="Seryl_tRNA_N"/>
    <property type="match status" value="1"/>
</dbReference>
<feature type="domain" description="Aminoacyl-transfer RNA synthetases class-II family profile" evidence="16">
    <location>
        <begin position="173"/>
        <end position="455"/>
    </location>
</feature>
<evidence type="ECO:0000313" key="18">
    <source>
        <dbReference type="Proteomes" id="UP000184292"/>
    </source>
</evidence>
<evidence type="ECO:0000256" key="14">
    <source>
        <dbReference type="PIRSR" id="PIRSR001529-2"/>
    </source>
</evidence>
<comment type="caution">
    <text evidence="12">Lacks conserved residue(s) required for the propagation of feature annotation.</text>
</comment>
<evidence type="ECO:0000256" key="13">
    <source>
        <dbReference type="PIRSR" id="PIRSR001529-1"/>
    </source>
</evidence>
<evidence type="ECO:0000259" key="16">
    <source>
        <dbReference type="PROSITE" id="PS50862"/>
    </source>
</evidence>
<keyword evidence="7 12" id="KW-0067">ATP-binding</keyword>
<dbReference type="PIRSF" id="PIRSF001529">
    <property type="entry name" value="Ser-tRNA-synth_IIa"/>
    <property type="match status" value="1"/>
</dbReference>
<gene>
    <name evidence="12" type="primary">serS</name>
    <name evidence="17" type="ORF">SAMN05444417_2218</name>
</gene>
<keyword evidence="4 12" id="KW-0963">Cytoplasm</keyword>
<dbReference type="GO" id="GO:0006434">
    <property type="term" value="P:seryl-tRNA aminoacylation"/>
    <property type="evidence" value="ECO:0007669"/>
    <property type="project" value="UniProtKB-UniRule"/>
</dbReference>
<evidence type="ECO:0000256" key="2">
    <source>
        <dbReference type="ARBA" id="ARBA00005045"/>
    </source>
</evidence>
<dbReference type="EC" id="6.1.1.11" evidence="12"/>
<comment type="catalytic activity">
    <reaction evidence="10 12">
        <text>tRNA(Sec) + L-serine + ATP = L-seryl-tRNA(Sec) + AMP + diphosphate + H(+)</text>
        <dbReference type="Rhea" id="RHEA:42580"/>
        <dbReference type="Rhea" id="RHEA-COMP:9742"/>
        <dbReference type="Rhea" id="RHEA-COMP:10128"/>
        <dbReference type="ChEBI" id="CHEBI:15378"/>
        <dbReference type="ChEBI" id="CHEBI:30616"/>
        <dbReference type="ChEBI" id="CHEBI:33019"/>
        <dbReference type="ChEBI" id="CHEBI:33384"/>
        <dbReference type="ChEBI" id="CHEBI:78442"/>
        <dbReference type="ChEBI" id="CHEBI:78533"/>
        <dbReference type="ChEBI" id="CHEBI:456215"/>
        <dbReference type="EC" id="6.1.1.11"/>
    </reaction>
</comment>
<keyword evidence="18" id="KW-1185">Reference proteome</keyword>
<comment type="function">
    <text evidence="12">Catalyzes the attachment of serine to tRNA(Ser). Is also able to aminoacylate tRNA(Sec) with serine, to form the misacylated tRNA L-seryl-tRNA(Sec), which will be further converted into selenocysteinyl-tRNA(Sec).</text>
</comment>
<evidence type="ECO:0000256" key="3">
    <source>
        <dbReference type="ARBA" id="ARBA00010728"/>
    </source>
</evidence>
<comment type="pathway">
    <text evidence="2 12">Aminoacyl-tRNA biosynthesis; selenocysteinyl-tRNA(Sec) biosynthesis; L-seryl-tRNA(Sec) from L-serine and tRNA(Sec): step 1/1.</text>
</comment>
<dbReference type="InterPro" id="IPR010978">
    <property type="entry name" value="tRNA-bd_arm"/>
</dbReference>
<comment type="catalytic activity">
    <reaction evidence="11 12">
        <text>tRNA(Ser) + L-serine + ATP = L-seryl-tRNA(Ser) + AMP + diphosphate + H(+)</text>
        <dbReference type="Rhea" id="RHEA:12292"/>
        <dbReference type="Rhea" id="RHEA-COMP:9669"/>
        <dbReference type="Rhea" id="RHEA-COMP:9703"/>
        <dbReference type="ChEBI" id="CHEBI:15378"/>
        <dbReference type="ChEBI" id="CHEBI:30616"/>
        <dbReference type="ChEBI" id="CHEBI:33019"/>
        <dbReference type="ChEBI" id="CHEBI:33384"/>
        <dbReference type="ChEBI" id="CHEBI:78442"/>
        <dbReference type="ChEBI" id="CHEBI:78533"/>
        <dbReference type="ChEBI" id="CHEBI:456215"/>
        <dbReference type="EC" id="6.1.1.11"/>
    </reaction>
</comment>
<dbReference type="InterPro" id="IPR015866">
    <property type="entry name" value="Ser-tRNA-synth_1_N"/>
</dbReference>
<dbReference type="AlphaFoldDB" id="A0A1M6EWS2"/>
<evidence type="ECO:0000256" key="10">
    <source>
        <dbReference type="ARBA" id="ARBA00047929"/>
    </source>
</evidence>
<evidence type="ECO:0000256" key="8">
    <source>
        <dbReference type="ARBA" id="ARBA00022917"/>
    </source>
</evidence>
<dbReference type="NCBIfam" id="TIGR00414">
    <property type="entry name" value="serS"/>
    <property type="match status" value="1"/>
</dbReference>
<dbReference type="Gene3D" id="1.10.287.40">
    <property type="entry name" value="Serine-tRNA synthetase, tRNA binding domain"/>
    <property type="match status" value="1"/>
</dbReference>
<evidence type="ECO:0000256" key="6">
    <source>
        <dbReference type="ARBA" id="ARBA00022741"/>
    </source>
</evidence>
<feature type="binding site" evidence="12 13">
    <location>
        <position position="330"/>
    </location>
    <ligand>
        <name>L-serine</name>
        <dbReference type="ChEBI" id="CHEBI:33384"/>
    </ligand>
</feature>
<dbReference type="InterPro" id="IPR002314">
    <property type="entry name" value="aa-tRNA-synt_IIb"/>
</dbReference>
<dbReference type="GO" id="GO:0004828">
    <property type="term" value="F:serine-tRNA ligase activity"/>
    <property type="evidence" value="ECO:0007669"/>
    <property type="project" value="UniProtKB-UniRule"/>
</dbReference>
<comment type="subunit">
    <text evidence="12">Homodimer. The tRNA molecule binds across the dimer.</text>
</comment>
<comment type="similarity">
    <text evidence="3 12">Belongs to the class-II aminoacyl-tRNA synthetase family. Type-1 seryl-tRNA synthetase subfamily.</text>
</comment>
<evidence type="ECO:0000256" key="7">
    <source>
        <dbReference type="ARBA" id="ARBA00022840"/>
    </source>
</evidence>
<keyword evidence="8 12" id="KW-0648">Protein biosynthesis</keyword>
<dbReference type="CDD" id="cd00770">
    <property type="entry name" value="SerRS_core"/>
    <property type="match status" value="1"/>
</dbReference>
<proteinExistence type="inferred from homology"/>
<dbReference type="InterPro" id="IPR006195">
    <property type="entry name" value="aa-tRNA-synth_II"/>
</dbReference>
<comment type="domain">
    <text evidence="12">Consists of two distinct domains, a catalytic core and a N-terminal extension that is involved in tRNA binding.</text>
</comment>
<dbReference type="EMBL" id="FQYO01000003">
    <property type="protein sequence ID" value="SHI89856.1"/>
    <property type="molecule type" value="Genomic_DNA"/>
</dbReference>
<dbReference type="GO" id="GO:0005524">
    <property type="term" value="F:ATP binding"/>
    <property type="evidence" value="ECO:0007669"/>
    <property type="project" value="UniProtKB-UniRule"/>
</dbReference>
<dbReference type="Proteomes" id="UP000184292">
    <property type="component" value="Unassembled WGS sequence"/>
</dbReference>
<feature type="binding site" evidence="13">
    <location>
        <position position="307"/>
    </location>
    <ligand>
        <name>L-serine</name>
        <dbReference type="ChEBI" id="CHEBI:33384"/>
    </ligand>
</feature>
<dbReference type="SUPFAM" id="SSF55681">
    <property type="entry name" value="Class II aaRS and biotin synthetases"/>
    <property type="match status" value="1"/>
</dbReference>
<evidence type="ECO:0000256" key="4">
    <source>
        <dbReference type="ARBA" id="ARBA00022490"/>
    </source>
</evidence>
<dbReference type="InterPro" id="IPR002317">
    <property type="entry name" value="Ser-tRNA-ligase_type_1"/>
</dbReference>
<dbReference type="OrthoDB" id="9804647at2"/>
<protein>
    <recommendedName>
        <fullName evidence="12">Serine--tRNA ligase</fullName>
        <ecNumber evidence="12">6.1.1.11</ecNumber>
    </recommendedName>
    <alternativeName>
        <fullName evidence="12">Seryl-tRNA synthetase</fullName>
        <shortName evidence="12">SerRS</shortName>
    </alternativeName>
    <alternativeName>
        <fullName evidence="12">Seryl-tRNA(Ser/Sec) synthetase</fullName>
    </alternativeName>
</protein>
<organism evidence="17 18">
    <name type="scientific">Wenxinia saemankumensis</name>
    <dbReference type="NCBI Taxonomy" id="1447782"/>
    <lineage>
        <taxon>Bacteria</taxon>
        <taxon>Pseudomonadati</taxon>
        <taxon>Pseudomonadota</taxon>
        <taxon>Alphaproteobacteria</taxon>
        <taxon>Rhodobacterales</taxon>
        <taxon>Roseobacteraceae</taxon>
        <taxon>Wenxinia</taxon>
    </lineage>
</organism>
<evidence type="ECO:0000256" key="9">
    <source>
        <dbReference type="ARBA" id="ARBA00023146"/>
    </source>
</evidence>
<dbReference type="Pfam" id="PF00587">
    <property type="entry name" value="tRNA-synt_2b"/>
    <property type="match status" value="1"/>
</dbReference>
<dbReference type="PANTHER" id="PTHR43697:SF1">
    <property type="entry name" value="SERINE--TRNA LIGASE"/>
    <property type="match status" value="1"/>
</dbReference>
<feature type="binding site" evidence="12 14">
    <location>
        <begin position="307"/>
        <end position="309"/>
    </location>
    <ligand>
        <name>ATP</name>
        <dbReference type="ChEBI" id="CHEBI:30616"/>
    </ligand>
</feature>
<feature type="binding site" evidence="12">
    <location>
        <position position="430"/>
    </location>
    <ligand>
        <name>L-serine</name>
        <dbReference type="ChEBI" id="CHEBI:33384"/>
    </ligand>
</feature>
<evidence type="ECO:0000256" key="1">
    <source>
        <dbReference type="ARBA" id="ARBA00004496"/>
    </source>
</evidence>
<accession>A0A1M6EWS2</accession>
<feature type="binding site" evidence="13">
    <location>
        <position position="428"/>
    </location>
    <ligand>
        <name>L-serine</name>
        <dbReference type="ChEBI" id="CHEBI:33384"/>
    </ligand>
</feature>
<keyword evidence="9 12" id="KW-0030">Aminoacyl-tRNA synthetase</keyword>
<reference evidence="17 18" key="1">
    <citation type="submission" date="2016-11" db="EMBL/GenBank/DDBJ databases">
        <authorList>
            <person name="Jaros S."/>
            <person name="Januszkiewicz K."/>
            <person name="Wedrychowicz H."/>
        </authorList>
    </citation>
    <scope>NUCLEOTIDE SEQUENCE [LARGE SCALE GENOMIC DNA]</scope>
    <source>
        <strain evidence="17 18">DSM 100565</strain>
    </source>
</reference>
<feature type="binding site" evidence="12">
    <location>
        <begin position="276"/>
        <end position="278"/>
    </location>
    <ligand>
        <name>L-serine</name>
        <dbReference type="ChEBI" id="CHEBI:33384"/>
    </ligand>
</feature>
<evidence type="ECO:0000256" key="15">
    <source>
        <dbReference type="SAM" id="Coils"/>
    </source>
</evidence>
<dbReference type="InterPro" id="IPR045864">
    <property type="entry name" value="aa-tRNA-synth_II/BPL/LPL"/>
</dbReference>
<dbReference type="RefSeq" id="WP_073329924.1">
    <property type="nucleotide sequence ID" value="NZ_FQYO01000003.1"/>
</dbReference>
<dbReference type="GO" id="GO:0016260">
    <property type="term" value="P:selenocysteine biosynthetic process"/>
    <property type="evidence" value="ECO:0007669"/>
    <property type="project" value="UniProtKB-UniRule"/>
</dbReference>
<dbReference type="InterPro" id="IPR042103">
    <property type="entry name" value="SerRS_1_N_sf"/>
</dbReference>
<keyword evidence="15" id="KW-0175">Coiled coil</keyword>
<dbReference type="InterPro" id="IPR033729">
    <property type="entry name" value="SerRS_core"/>
</dbReference>
<dbReference type="HAMAP" id="MF_00176">
    <property type="entry name" value="Ser_tRNA_synth_type1"/>
    <property type="match status" value="1"/>
</dbReference>
<evidence type="ECO:0000256" key="5">
    <source>
        <dbReference type="ARBA" id="ARBA00022598"/>
    </source>
</evidence>
<comment type="subcellular location">
    <subcellularLocation>
        <location evidence="1 12">Cytoplasm</location>
    </subcellularLocation>
</comment>
<feature type="coiled-coil region" evidence="15">
    <location>
        <begin position="30"/>
        <end position="90"/>
    </location>
</feature>
<dbReference type="PRINTS" id="PR00981">
    <property type="entry name" value="TRNASYNTHSER"/>
</dbReference>
<dbReference type="GO" id="GO:0005737">
    <property type="term" value="C:cytoplasm"/>
    <property type="evidence" value="ECO:0007669"/>
    <property type="project" value="UniProtKB-SubCell"/>
</dbReference>
<dbReference type="SUPFAM" id="SSF46589">
    <property type="entry name" value="tRNA-binding arm"/>
    <property type="match status" value="1"/>
</dbReference>
<feature type="binding site" evidence="13">
    <location>
        <position position="276"/>
    </location>
    <ligand>
        <name>L-serine</name>
        <dbReference type="ChEBI" id="CHEBI:33384"/>
    </ligand>
</feature>
<name>A0A1M6EWS2_9RHOB</name>
<dbReference type="PROSITE" id="PS50862">
    <property type="entry name" value="AA_TRNA_LIGASE_II"/>
    <property type="match status" value="1"/>
</dbReference>
<dbReference type="STRING" id="1447782.SAMN05444417_2218"/>
<dbReference type="Gene3D" id="3.30.930.10">
    <property type="entry name" value="Bira Bifunctional Protein, Domain 2"/>
    <property type="match status" value="1"/>
</dbReference>
<sequence>MHDIKDIREAPDAFDRALSARGLAPMSSSLLALDAERRALIHEAETLQAEQNRAAKEIGRAKASGDEAEFERLRAEVSQKKAEGQRLTEAAKARDEDLRDALLGLPNLPMDDVPEGADEADNVEQARWGAPRNFSFAPREHYQIPAVKDGLDFEAAARLSGSRFVVLRGAAARLHRALGQFMIDHHVETNGLSETWTPILVRDEMMVGTGQLPKFADDSFFGASMTGRGKIARSVLENYVTFEDVRSVKDVASFAATVEKAFSAAPTHEEFWLIPTAEVTLTNMVHGQTVEAAALPMRMVALTQCFRSEAGSAGRDTAGMLRQHQFEKCEMVTICTPETSEAEHLRMTEAAESVLQALNLPYRRMLLCAGDMGAGARRTYDLEVWLPGQDTYREISSISTCGAFQARRMNARYRPEGGGRPDFVHTLNGSGLAVGRTLIAVLENGQEEDGSVTLPEVLAPYLRGRTRILADGTFA</sequence>
<keyword evidence="6 12" id="KW-0547">Nucleotide-binding</keyword>
<evidence type="ECO:0000313" key="17">
    <source>
        <dbReference type="EMBL" id="SHI89856.1"/>
    </source>
</evidence>
<feature type="binding site" evidence="12 14">
    <location>
        <begin position="394"/>
        <end position="397"/>
    </location>
    <ligand>
        <name>ATP</name>
        <dbReference type="ChEBI" id="CHEBI:30616"/>
    </ligand>
</feature>
<evidence type="ECO:0000256" key="11">
    <source>
        <dbReference type="ARBA" id="ARBA00048823"/>
    </source>
</evidence>